<sequence length="87" mass="10029">MRNGNFNNHSKLNFQFLPETTKNFHSNKSSIETHRSRRLVDLSLCGDLHAARGDAFGQDRRSLGRQLTLRGREHRGCSQAGDTDFRW</sequence>
<gene>
    <name evidence="1" type="ORF">Zmor_017544</name>
</gene>
<dbReference type="Proteomes" id="UP001168821">
    <property type="component" value="Unassembled WGS sequence"/>
</dbReference>
<name>A0AA38ICD0_9CUCU</name>
<dbReference type="AlphaFoldDB" id="A0AA38ICD0"/>
<evidence type="ECO:0000313" key="2">
    <source>
        <dbReference type="Proteomes" id="UP001168821"/>
    </source>
</evidence>
<organism evidence="1 2">
    <name type="scientific">Zophobas morio</name>
    <dbReference type="NCBI Taxonomy" id="2755281"/>
    <lineage>
        <taxon>Eukaryota</taxon>
        <taxon>Metazoa</taxon>
        <taxon>Ecdysozoa</taxon>
        <taxon>Arthropoda</taxon>
        <taxon>Hexapoda</taxon>
        <taxon>Insecta</taxon>
        <taxon>Pterygota</taxon>
        <taxon>Neoptera</taxon>
        <taxon>Endopterygota</taxon>
        <taxon>Coleoptera</taxon>
        <taxon>Polyphaga</taxon>
        <taxon>Cucujiformia</taxon>
        <taxon>Tenebrionidae</taxon>
        <taxon>Zophobas</taxon>
    </lineage>
</organism>
<evidence type="ECO:0000313" key="1">
    <source>
        <dbReference type="EMBL" id="KAJ3651509.1"/>
    </source>
</evidence>
<keyword evidence="2" id="KW-1185">Reference proteome</keyword>
<reference evidence="1" key="1">
    <citation type="journal article" date="2023" name="G3 (Bethesda)">
        <title>Whole genome assemblies of Zophobas morio and Tenebrio molitor.</title>
        <authorList>
            <person name="Kaur S."/>
            <person name="Stinson S.A."/>
            <person name="diCenzo G.C."/>
        </authorList>
    </citation>
    <scope>NUCLEOTIDE SEQUENCE</scope>
    <source>
        <strain evidence="1">QUZm001</strain>
    </source>
</reference>
<proteinExistence type="predicted"/>
<comment type="caution">
    <text evidence="1">The sequence shown here is derived from an EMBL/GenBank/DDBJ whole genome shotgun (WGS) entry which is preliminary data.</text>
</comment>
<accession>A0AA38ICD0</accession>
<dbReference type="EMBL" id="JALNTZ010000005">
    <property type="protein sequence ID" value="KAJ3651509.1"/>
    <property type="molecule type" value="Genomic_DNA"/>
</dbReference>
<protein>
    <submittedName>
        <fullName evidence="1">Uncharacterized protein</fullName>
    </submittedName>
</protein>